<dbReference type="InterPro" id="IPR006127">
    <property type="entry name" value="ZnuA-like"/>
</dbReference>
<evidence type="ECO:0000256" key="2">
    <source>
        <dbReference type="SAM" id="MobiDB-lite"/>
    </source>
</evidence>
<keyword evidence="5" id="KW-1185">Reference proteome</keyword>
<name>A0ABY9KT13_9BACI</name>
<dbReference type="PANTHER" id="PTHR42953">
    <property type="entry name" value="HIGH-AFFINITY ZINC UPTAKE SYSTEM PROTEIN ZNUA-RELATED"/>
    <property type="match status" value="1"/>
</dbReference>
<dbReference type="PROSITE" id="PS51257">
    <property type="entry name" value="PROKAR_LIPOPROTEIN"/>
    <property type="match status" value="1"/>
</dbReference>
<gene>
    <name evidence="4" type="ORF">QR721_09695</name>
</gene>
<evidence type="ECO:0000256" key="1">
    <source>
        <dbReference type="SAM" id="Coils"/>
    </source>
</evidence>
<evidence type="ECO:0000313" key="5">
    <source>
        <dbReference type="Proteomes" id="UP001180087"/>
    </source>
</evidence>
<dbReference type="EMBL" id="CP129113">
    <property type="protein sequence ID" value="WLV23906.1"/>
    <property type="molecule type" value="Genomic_DNA"/>
</dbReference>
<evidence type="ECO:0000313" key="4">
    <source>
        <dbReference type="EMBL" id="WLV23906.1"/>
    </source>
</evidence>
<accession>A0ABY9KT13</accession>
<feature type="signal peptide" evidence="3">
    <location>
        <begin position="1"/>
        <end position="19"/>
    </location>
</feature>
<keyword evidence="1" id="KW-0175">Coiled coil</keyword>
<organism evidence="4 5">
    <name type="scientific">Aciduricibacillus chroicocephali</name>
    <dbReference type="NCBI Taxonomy" id="3054939"/>
    <lineage>
        <taxon>Bacteria</taxon>
        <taxon>Bacillati</taxon>
        <taxon>Bacillota</taxon>
        <taxon>Bacilli</taxon>
        <taxon>Bacillales</taxon>
        <taxon>Bacillaceae</taxon>
        <taxon>Aciduricibacillus</taxon>
    </lineage>
</organism>
<feature type="coiled-coil region" evidence="1">
    <location>
        <begin position="176"/>
        <end position="203"/>
    </location>
</feature>
<dbReference type="SUPFAM" id="SSF53807">
    <property type="entry name" value="Helical backbone' metal receptor"/>
    <property type="match status" value="1"/>
</dbReference>
<feature type="compositionally biased region" description="Basic and acidic residues" evidence="2">
    <location>
        <begin position="132"/>
        <end position="148"/>
    </location>
</feature>
<dbReference type="Pfam" id="PF01297">
    <property type="entry name" value="ZnuA"/>
    <property type="match status" value="1"/>
</dbReference>
<feature type="region of interest" description="Disordered" evidence="2">
    <location>
        <begin position="123"/>
        <end position="148"/>
    </location>
</feature>
<dbReference type="PANTHER" id="PTHR42953:SF8">
    <property type="entry name" value="ZINT DOMAIN-CONTAINING PROTEIN"/>
    <property type="match status" value="1"/>
</dbReference>
<dbReference type="RefSeq" id="WP_348026394.1">
    <property type="nucleotide sequence ID" value="NZ_CP129113.1"/>
</dbReference>
<proteinExistence type="predicted"/>
<dbReference type="Gene3D" id="3.40.50.1980">
    <property type="entry name" value="Nitrogenase molybdenum iron protein domain"/>
    <property type="match status" value="2"/>
</dbReference>
<reference evidence="4" key="1">
    <citation type="submission" date="2023-06" db="EMBL/GenBank/DDBJ databases">
        <title>A Treasure from Seagulls: Isolation and Description of Aciduricobacillus qingdaonensis gen. nov., sp. nov., a Rare Obligately Uric Acid-utilizing Member in the Family Bacillaceae.</title>
        <authorList>
            <person name="Liu W."/>
            <person name="Wang B."/>
        </authorList>
    </citation>
    <scope>NUCLEOTIDE SEQUENCE</scope>
    <source>
        <strain evidence="4">44XB</strain>
    </source>
</reference>
<evidence type="ECO:0000256" key="3">
    <source>
        <dbReference type="SAM" id="SignalP"/>
    </source>
</evidence>
<sequence>MKKVLYMIAALMLPIIITAGCSGSKENNKKSSDQMDIYTSIYPLEYLAKQIGGDHVSVHSVYPPGTDAHTFEPTSKTVTDIAKSDGFIYMGAGMEGFAETTADALKNQDVHMLEIGKKASLFKKASAEEENEHEHKEHDGHDHGDKDPHIWLDPLKMIEIGEMVENNFAKWDPSHKKEYAANMNKLQKELTSLNADFSAELKNSNQQHILVSHAAYSYWERYGIEQISIRGLSSSDEPSQKELAKITRLAKEEKLHYVIYEKYKKDKLGQLIQKQIGAKALNIHNLEVLTQNDMDNHEDYMSLMRDNLSVLKKATQ</sequence>
<keyword evidence="3" id="KW-0732">Signal</keyword>
<dbReference type="InterPro" id="IPR050492">
    <property type="entry name" value="Bact_metal-bind_prot9"/>
</dbReference>
<protein>
    <submittedName>
        <fullName evidence="4">Zinc ABC transporter substrate-binding protein</fullName>
    </submittedName>
</protein>
<dbReference type="Proteomes" id="UP001180087">
    <property type="component" value="Chromosome"/>
</dbReference>
<dbReference type="InterPro" id="IPR006129">
    <property type="entry name" value="AdhesinB"/>
</dbReference>
<dbReference type="PRINTS" id="PR00691">
    <property type="entry name" value="ADHESINB"/>
</dbReference>
<feature type="chain" id="PRO_5046605678" evidence="3">
    <location>
        <begin position="20"/>
        <end position="316"/>
    </location>
</feature>